<evidence type="ECO:0000313" key="1">
    <source>
        <dbReference type="EMBL" id="GAA5163368.1"/>
    </source>
</evidence>
<dbReference type="Proteomes" id="UP001428817">
    <property type="component" value="Unassembled WGS sequence"/>
</dbReference>
<dbReference type="EMBL" id="BAABJP010000029">
    <property type="protein sequence ID" value="GAA5163368.1"/>
    <property type="molecule type" value="Genomic_DNA"/>
</dbReference>
<comment type="caution">
    <text evidence="1">The sequence shown here is derived from an EMBL/GenBank/DDBJ whole genome shotgun (WGS) entry which is preliminary data.</text>
</comment>
<accession>A0ABP9QKA0</accession>
<organism evidence="1 2">
    <name type="scientific">Pseudonocardia eucalypti</name>
    <dbReference type="NCBI Taxonomy" id="648755"/>
    <lineage>
        <taxon>Bacteria</taxon>
        <taxon>Bacillati</taxon>
        <taxon>Actinomycetota</taxon>
        <taxon>Actinomycetes</taxon>
        <taxon>Pseudonocardiales</taxon>
        <taxon>Pseudonocardiaceae</taxon>
        <taxon>Pseudonocardia</taxon>
    </lineage>
</organism>
<keyword evidence="2" id="KW-1185">Reference proteome</keyword>
<proteinExistence type="predicted"/>
<reference evidence="2" key="1">
    <citation type="journal article" date="2019" name="Int. J. Syst. Evol. Microbiol.">
        <title>The Global Catalogue of Microorganisms (GCM) 10K type strain sequencing project: providing services to taxonomists for standard genome sequencing and annotation.</title>
        <authorList>
            <consortium name="The Broad Institute Genomics Platform"/>
            <consortium name="The Broad Institute Genome Sequencing Center for Infectious Disease"/>
            <person name="Wu L."/>
            <person name="Ma J."/>
        </authorList>
    </citation>
    <scope>NUCLEOTIDE SEQUENCE [LARGE SCALE GENOMIC DNA]</scope>
    <source>
        <strain evidence="2">JCM 18303</strain>
    </source>
</reference>
<name>A0ABP9QKA0_9PSEU</name>
<protein>
    <submittedName>
        <fullName evidence="1">Uncharacterized protein</fullName>
    </submittedName>
</protein>
<evidence type="ECO:0000313" key="2">
    <source>
        <dbReference type="Proteomes" id="UP001428817"/>
    </source>
</evidence>
<gene>
    <name evidence="1" type="ORF">GCM10023321_50100</name>
</gene>
<sequence length="184" mass="19662">MHGLDERRAILFDLAAEIAYMDVEDPAVASVIIRPHVLDDLRAAHCPAGIGQEVAQDPAFPRGQIQGTAIPPNLQRFIIDLDIGEPQHGVGTLPRVCRSAQQCPNLSEEIIEAEGFGQIPVSANGQPHGRAGGLVSVGKKQDRGVSGISSSQLTGKRGTILVKAGRIDDQQIRPQPFRAGQRLS</sequence>